<dbReference type="GeneID" id="41358928"/>
<dbReference type="CAZy" id="CBM8">
    <property type="family name" value="Carbohydrate-Binding Module Family 8"/>
</dbReference>
<dbReference type="Gene3D" id="2.60.120.430">
    <property type="entry name" value="Galactose-binding lectin"/>
    <property type="match status" value="1"/>
</dbReference>
<dbReference type="Pfam" id="PF01522">
    <property type="entry name" value="Polysacc_deac_1"/>
    <property type="match status" value="1"/>
</dbReference>
<dbReference type="PANTHER" id="PTHR34216:SF3">
    <property type="entry name" value="POLY-BETA-1,6-N-ACETYL-D-GLUCOSAMINE N-DEACETYLASE"/>
    <property type="match status" value="1"/>
</dbReference>
<feature type="domain" description="NodB homology" evidence="3">
    <location>
        <begin position="76"/>
        <end position="282"/>
    </location>
</feature>
<evidence type="ECO:0000313" key="5">
    <source>
        <dbReference type="Proteomes" id="UP000002402"/>
    </source>
</evidence>
<dbReference type="CDD" id="cd10970">
    <property type="entry name" value="CE4_DAC_u1_6s"/>
    <property type="match status" value="1"/>
</dbReference>
<dbReference type="Proteomes" id="UP000002402">
    <property type="component" value="Chromosome"/>
</dbReference>
<comment type="subcellular location">
    <subcellularLocation>
        <location evidence="1">Secreted</location>
    </subcellularLocation>
</comment>
<dbReference type="InterPro" id="IPR051398">
    <property type="entry name" value="Polysacch_Deacetylase"/>
</dbReference>
<protein>
    <submittedName>
        <fullName evidence="4">Polysaccharide deacetylase domain protein</fullName>
    </submittedName>
</protein>
<dbReference type="eggNOG" id="COG0726">
    <property type="taxonomic scope" value="Bacteria"/>
</dbReference>
<name>Q1DC84_MYXXD</name>
<evidence type="ECO:0000313" key="4">
    <source>
        <dbReference type="EMBL" id="ABF87771.1"/>
    </source>
</evidence>
<evidence type="ECO:0000259" key="3">
    <source>
        <dbReference type="PROSITE" id="PS51677"/>
    </source>
</evidence>
<dbReference type="PANTHER" id="PTHR34216">
    <property type="match status" value="1"/>
</dbReference>
<evidence type="ECO:0000256" key="2">
    <source>
        <dbReference type="ARBA" id="ARBA00022729"/>
    </source>
</evidence>
<accession>Q1DC84</accession>
<dbReference type="EMBL" id="CP000113">
    <property type="protein sequence ID" value="ABF87771.1"/>
    <property type="molecule type" value="Genomic_DNA"/>
</dbReference>
<dbReference type="AlphaFoldDB" id="Q1DC84"/>
<dbReference type="STRING" id="246197.MXAN_1482"/>
<dbReference type="Gene3D" id="3.20.20.370">
    <property type="entry name" value="Glycoside hydrolase/deacetylase"/>
    <property type="match status" value="1"/>
</dbReference>
<keyword evidence="2" id="KW-0732">Signal</keyword>
<dbReference type="InterPro" id="IPR011330">
    <property type="entry name" value="Glyco_hydro/deAcase_b/a-brl"/>
</dbReference>
<dbReference type="InterPro" id="IPR002509">
    <property type="entry name" value="NODB_dom"/>
</dbReference>
<dbReference type="SUPFAM" id="SSF88713">
    <property type="entry name" value="Glycoside hydrolase/deacetylase"/>
    <property type="match status" value="1"/>
</dbReference>
<dbReference type="PROSITE" id="PS51677">
    <property type="entry name" value="NODB"/>
    <property type="match status" value="1"/>
</dbReference>
<reference evidence="4 5" key="1">
    <citation type="journal article" date="2006" name="Proc. Natl. Acad. Sci. U.S.A.">
        <title>Evolution of sensory complexity recorded in a myxobacterial genome.</title>
        <authorList>
            <person name="Goldman B.S."/>
            <person name="Nierman W.C."/>
            <person name="Kaiser D."/>
            <person name="Slater S.C."/>
            <person name="Durkin A.S."/>
            <person name="Eisen J.A."/>
            <person name="Ronning C.M."/>
            <person name="Barbazuk W.B."/>
            <person name="Blanchard M."/>
            <person name="Field C."/>
            <person name="Halling C."/>
            <person name="Hinkle G."/>
            <person name="Iartchuk O."/>
            <person name="Kim H.S."/>
            <person name="Mackenzie C."/>
            <person name="Madupu R."/>
            <person name="Miller N."/>
            <person name="Shvartsbeyn A."/>
            <person name="Sullivan S.A."/>
            <person name="Vaudin M."/>
            <person name="Wiegand R."/>
            <person name="Kaplan H.B."/>
        </authorList>
    </citation>
    <scope>NUCLEOTIDE SEQUENCE [LARGE SCALE GENOMIC DNA]</scope>
    <source>
        <strain evidence="5">DK1622</strain>
    </source>
</reference>
<dbReference type="GO" id="GO:0005576">
    <property type="term" value="C:extracellular region"/>
    <property type="evidence" value="ECO:0007669"/>
    <property type="project" value="UniProtKB-SubCell"/>
</dbReference>
<dbReference type="HOGENOM" id="CLU_610878_0_0_7"/>
<organism evidence="4 5">
    <name type="scientific">Myxococcus xanthus (strain DK1622)</name>
    <dbReference type="NCBI Taxonomy" id="246197"/>
    <lineage>
        <taxon>Bacteria</taxon>
        <taxon>Pseudomonadati</taxon>
        <taxon>Myxococcota</taxon>
        <taxon>Myxococcia</taxon>
        <taxon>Myxococcales</taxon>
        <taxon>Cystobacterineae</taxon>
        <taxon>Myxococcaceae</taxon>
        <taxon>Myxococcus</taxon>
    </lineage>
</organism>
<dbReference type="OrthoDB" id="9782872at2"/>
<evidence type="ECO:0000256" key="1">
    <source>
        <dbReference type="ARBA" id="ARBA00004613"/>
    </source>
</evidence>
<dbReference type="RefSeq" id="WP_011551598.1">
    <property type="nucleotide sequence ID" value="NC_008095.1"/>
</dbReference>
<keyword evidence="5" id="KW-1185">Reference proteome</keyword>
<dbReference type="GO" id="GO:0016810">
    <property type="term" value="F:hydrolase activity, acting on carbon-nitrogen (but not peptide) bonds"/>
    <property type="evidence" value="ECO:0007669"/>
    <property type="project" value="InterPro"/>
</dbReference>
<proteinExistence type="predicted"/>
<dbReference type="GO" id="GO:0005975">
    <property type="term" value="P:carbohydrate metabolic process"/>
    <property type="evidence" value="ECO:0007669"/>
    <property type="project" value="InterPro"/>
</dbReference>
<sequence length="448" mass="48557">MSAWRICQLQVACPRGLAGCPASVPSGIEFIMPHEADSPRWGKSMSSPHGVFRRFVSLLLLSLAPPAFAAAPFTEGMVTITLDDGWATQFSLARPELNARNIPATYGLVTLAIHEGWGGYMSLAQAQTLVTDGNDIASHTLTHPDLTSLSPTQLAAELQDSRAWLESALGLPAVPNLVVPYGLQNGPVLDAIRQHYASSRTVNAGRNFRDTLVYELRANDVARTVPVSTVQGWVDQTIAEKSWLILVFHEFVNGTPTRDTQYETSHFADILDYVKTRGVRTVTLAEGLALTEGRTEPDLTAGLFVYTDALQNGFANWSWADHSLDETGVVHAGSAAIRFEPDTWNGLLFHHHGLDLAQYQSIRVWVHGGTAGGQAVRLVLHDGTQMLGTTRLDTALGAPIAPGVWQQVTIPLSSIGATTGTLRDIYFQDDSGTDQPALYLDDVVLLPQ</sequence>
<dbReference type="EnsemblBacteria" id="ABF87771">
    <property type="protein sequence ID" value="ABF87771"/>
    <property type="gene ID" value="MXAN_1482"/>
</dbReference>
<gene>
    <name evidence="4" type="ordered locus">MXAN_1482</name>
</gene>
<dbReference type="KEGG" id="mxa:MXAN_1482"/>